<proteinExistence type="inferred from homology"/>
<evidence type="ECO:0000313" key="6">
    <source>
        <dbReference type="Proteomes" id="UP001165065"/>
    </source>
</evidence>
<name>A0A9W7GEX6_9STRA</name>
<dbReference type="InterPro" id="IPR051419">
    <property type="entry name" value="Lys/N-term_MeTrsfase_sf"/>
</dbReference>
<dbReference type="GO" id="GO:0008168">
    <property type="term" value="F:methyltransferase activity"/>
    <property type="evidence" value="ECO:0007669"/>
    <property type="project" value="UniProtKB-KW"/>
</dbReference>
<evidence type="ECO:0000259" key="4">
    <source>
        <dbReference type="Pfam" id="PF08242"/>
    </source>
</evidence>
<evidence type="ECO:0000256" key="2">
    <source>
        <dbReference type="ARBA" id="ARBA00022603"/>
    </source>
</evidence>
<dbReference type="InterPro" id="IPR029063">
    <property type="entry name" value="SAM-dependent_MTases_sf"/>
</dbReference>
<gene>
    <name evidence="5" type="ORF">TrCOL_g511</name>
</gene>
<protein>
    <recommendedName>
        <fullName evidence="4">Methyltransferase type 12 domain-containing protein</fullName>
    </recommendedName>
</protein>
<keyword evidence="3" id="KW-0808">Transferase</keyword>
<evidence type="ECO:0000313" key="5">
    <source>
        <dbReference type="EMBL" id="GMI43556.1"/>
    </source>
</evidence>
<dbReference type="SUPFAM" id="SSF53335">
    <property type="entry name" value="S-adenosyl-L-methionine-dependent methyltransferases"/>
    <property type="match status" value="1"/>
</dbReference>
<comment type="caution">
    <text evidence="5">The sequence shown here is derived from an EMBL/GenBank/DDBJ whole genome shotgun (WGS) entry which is preliminary data.</text>
</comment>
<accession>A0A9W7GEX6</accession>
<dbReference type="InterPro" id="IPR013217">
    <property type="entry name" value="Methyltransf_12"/>
</dbReference>
<keyword evidence="2" id="KW-0489">Methyltransferase</keyword>
<reference evidence="6" key="1">
    <citation type="journal article" date="2023" name="Commun. Biol.">
        <title>Genome analysis of Parmales, the sister group of diatoms, reveals the evolutionary specialization of diatoms from phago-mixotrophs to photoautotrophs.</title>
        <authorList>
            <person name="Ban H."/>
            <person name="Sato S."/>
            <person name="Yoshikawa S."/>
            <person name="Yamada K."/>
            <person name="Nakamura Y."/>
            <person name="Ichinomiya M."/>
            <person name="Sato N."/>
            <person name="Blanc-Mathieu R."/>
            <person name="Endo H."/>
            <person name="Kuwata A."/>
            <person name="Ogata H."/>
        </authorList>
    </citation>
    <scope>NUCLEOTIDE SEQUENCE [LARGE SCALE GENOMIC DNA]</scope>
</reference>
<comment type="similarity">
    <text evidence="1">Belongs to the methyltransferase superfamily.</text>
</comment>
<evidence type="ECO:0000256" key="1">
    <source>
        <dbReference type="ARBA" id="ARBA00008361"/>
    </source>
</evidence>
<evidence type="ECO:0000256" key="3">
    <source>
        <dbReference type="ARBA" id="ARBA00022679"/>
    </source>
</evidence>
<dbReference type="GO" id="GO:0032259">
    <property type="term" value="P:methylation"/>
    <property type="evidence" value="ECO:0007669"/>
    <property type="project" value="UniProtKB-KW"/>
</dbReference>
<organism evidence="5 6">
    <name type="scientific">Triparma columacea</name>
    <dbReference type="NCBI Taxonomy" id="722753"/>
    <lineage>
        <taxon>Eukaryota</taxon>
        <taxon>Sar</taxon>
        <taxon>Stramenopiles</taxon>
        <taxon>Ochrophyta</taxon>
        <taxon>Bolidophyceae</taxon>
        <taxon>Parmales</taxon>
        <taxon>Triparmaceae</taxon>
        <taxon>Triparma</taxon>
    </lineage>
</organism>
<keyword evidence="6" id="KW-1185">Reference proteome</keyword>
<dbReference type="PANTHER" id="PTHR12176">
    <property type="entry name" value="SAM-DEPENDENT METHYLTRANSFERASE SUPERFAMILY PROTEIN"/>
    <property type="match status" value="1"/>
</dbReference>
<dbReference type="CDD" id="cd02440">
    <property type="entry name" value="AdoMet_MTases"/>
    <property type="match status" value="1"/>
</dbReference>
<dbReference type="Gene3D" id="3.40.50.150">
    <property type="entry name" value="Vaccinia Virus protein VP39"/>
    <property type="match status" value="1"/>
</dbReference>
<feature type="domain" description="Methyltransferase type 12" evidence="4">
    <location>
        <begin position="80"/>
        <end position="183"/>
    </location>
</feature>
<dbReference type="Pfam" id="PF08242">
    <property type="entry name" value="Methyltransf_12"/>
    <property type="match status" value="1"/>
</dbReference>
<dbReference type="OrthoDB" id="206031at2759"/>
<dbReference type="AlphaFoldDB" id="A0A9W7GEX6"/>
<dbReference type="EMBL" id="BRYA01000194">
    <property type="protein sequence ID" value="GMI43556.1"/>
    <property type="molecule type" value="Genomic_DNA"/>
</dbReference>
<sequence length="238" mass="27260">MFATFWRPRLTSRTGRRIYRRKLTTVNKVALDSPAYWQNFYQHKLASRKSSFDWFVDDDEVIRLIAEQVRSLTTPSSKVLHIGCGTSILCEALHSSLDNNTTLLHTDIDETAITQAKKRLRGTLSRWHDFMLDDILSTKLGSGDWNVVVDKGVIDCFVHSGNDEALKTALGNIRSLLSPHGTLVMVTNDDMVTREGDFMRLDLMREWDVPRMKSIELVGEEMGFTCNMFMLRPRGDEN</sequence>
<dbReference type="Proteomes" id="UP001165065">
    <property type="component" value="Unassembled WGS sequence"/>
</dbReference>